<dbReference type="GO" id="GO:0006935">
    <property type="term" value="P:chemotaxis"/>
    <property type="evidence" value="ECO:0007669"/>
    <property type="project" value="InterPro"/>
</dbReference>
<evidence type="ECO:0000313" key="3">
    <source>
        <dbReference type="Proteomes" id="UP000291236"/>
    </source>
</evidence>
<gene>
    <name evidence="2" type="ORF">JCM31447_24320</name>
</gene>
<dbReference type="GO" id="GO:0007165">
    <property type="term" value="P:signal transduction"/>
    <property type="evidence" value="ECO:0007669"/>
    <property type="project" value="InterPro"/>
</dbReference>
<dbReference type="Gene3D" id="2.30.30.40">
    <property type="entry name" value="SH3 Domains"/>
    <property type="match status" value="1"/>
</dbReference>
<dbReference type="PANTHER" id="PTHR22617">
    <property type="entry name" value="CHEMOTAXIS SENSOR HISTIDINE KINASE-RELATED"/>
    <property type="match status" value="1"/>
</dbReference>
<dbReference type="InterPro" id="IPR002545">
    <property type="entry name" value="CheW-lke_dom"/>
</dbReference>
<dbReference type="GO" id="GO:0005829">
    <property type="term" value="C:cytosol"/>
    <property type="evidence" value="ECO:0007669"/>
    <property type="project" value="TreeGrafter"/>
</dbReference>
<dbReference type="SUPFAM" id="SSF50341">
    <property type="entry name" value="CheW-like"/>
    <property type="match status" value="1"/>
</dbReference>
<dbReference type="PROSITE" id="PS50851">
    <property type="entry name" value="CHEW"/>
    <property type="match status" value="1"/>
</dbReference>
<name>A0A4P2VMI4_FLUSA</name>
<accession>A0A4P2VMI4</accession>
<organism evidence="2 3">
    <name type="scientific">Fluviispira sanaruensis</name>
    <dbReference type="NCBI Taxonomy" id="2493639"/>
    <lineage>
        <taxon>Bacteria</taxon>
        <taxon>Pseudomonadati</taxon>
        <taxon>Bdellovibrionota</taxon>
        <taxon>Oligoflexia</taxon>
        <taxon>Silvanigrellales</taxon>
        <taxon>Silvanigrellaceae</taxon>
        <taxon>Fluviispira</taxon>
    </lineage>
</organism>
<dbReference type="RefSeq" id="WP_130610899.1">
    <property type="nucleotide sequence ID" value="NZ_AP019368.1"/>
</dbReference>
<keyword evidence="3" id="KW-1185">Reference proteome</keyword>
<dbReference type="Gene3D" id="2.40.50.180">
    <property type="entry name" value="CheA-289, Domain 4"/>
    <property type="match status" value="1"/>
</dbReference>
<dbReference type="Proteomes" id="UP000291236">
    <property type="component" value="Chromosome"/>
</dbReference>
<dbReference type="InterPro" id="IPR036061">
    <property type="entry name" value="CheW-like_dom_sf"/>
</dbReference>
<dbReference type="EMBL" id="AP019368">
    <property type="protein sequence ID" value="BBH53978.1"/>
    <property type="molecule type" value="Genomic_DNA"/>
</dbReference>
<dbReference type="InterPro" id="IPR039315">
    <property type="entry name" value="CheW"/>
</dbReference>
<dbReference type="PANTHER" id="PTHR22617:SF23">
    <property type="entry name" value="CHEMOTAXIS PROTEIN CHEW"/>
    <property type="match status" value="1"/>
</dbReference>
<dbReference type="SMART" id="SM00260">
    <property type="entry name" value="CheW"/>
    <property type="match status" value="1"/>
</dbReference>
<evidence type="ECO:0000259" key="1">
    <source>
        <dbReference type="PROSITE" id="PS50851"/>
    </source>
</evidence>
<dbReference type="OrthoDB" id="5296502at2"/>
<proteinExistence type="predicted"/>
<protein>
    <submittedName>
        <fullName evidence="2">Chemotaxis protein CheW</fullName>
    </submittedName>
</protein>
<dbReference type="AlphaFoldDB" id="A0A4P2VMI4"/>
<dbReference type="Pfam" id="PF01584">
    <property type="entry name" value="CheW"/>
    <property type="match status" value="1"/>
</dbReference>
<reference evidence="2 3" key="1">
    <citation type="submission" date="2018-12" db="EMBL/GenBank/DDBJ databases">
        <title>Rubrispira sanarue gen. nov., sp., nov., a member of the order Silvanigrellales, isolated from a brackish lake in Hamamatsu Japan.</title>
        <authorList>
            <person name="Maejima Y."/>
            <person name="Iino T."/>
            <person name="Muraguchi Y."/>
            <person name="Fukuda K."/>
            <person name="Nojiri H."/>
            <person name="Ohkuma M."/>
            <person name="Moriuchi R."/>
            <person name="Dohra H."/>
            <person name="Kimbara K."/>
            <person name="Shintani M."/>
        </authorList>
    </citation>
    <scope>NUCLEOTIDE SEQUENCE [LARGE SCALE GENOMIC DNA]</scope>
    <source>
        <strain evidence="2 3">RF1110005</strain>
    </source>
</reference>
<dbReference type="KEGG" id="sbf:JCM31447_24320"/>
<evidence type="ECO:0000313" key="2">
    <source>
        <dbReference type="EMBL" id="BBH53978.1"/>
    </source>
</evidence>
<sequence length="163" mass="18399">MIQENDNQNLFLVFHLNNEIYGTNLMQVREVIERQTPKPVPNTIQSYLGVINVRGEIIGAIDLRLRFGYPSLGTPANNSAMIVINLPSGTLAVITDQLEGVFHLNFLENGQKPKIESSIRNDYILGMCEFKNKIITIIDLYSILNTQEITSLNQIHNESKEAI</sequence>
<feature type="domain" description="CheW-like" evidence="1">
    <location>
        <begin position="8"/>
        <end position="149"/>
    </location>
</feature>